<dbReference type="Pfam" id="PF22516">
    <property type="entry name" value="PreP_C"/>
    <property type="match status" value="1"/>
</dbReference>
<dbReference type="AlphaFoldDB" id="A0A9D1WTH1"/>
<reference evidence="2" key="1">
    <citation type="journal article" date="2021" name="PeerJ">
        <title>Extensive microbial diversity within the chicken gut microbiome revealed by metagenomics and culture.</title>
        <authorList>
            <person name="Gilroy R."/>
            <person name="Ravi A."/>
            <person name="Getino M."/>
            <person name="Pursley I."/>
            <person name="Horton D.L."/>
            <person name="Alikhan N.F."/>
            <person name="Baker D."/>
            <person name="Gharbi K."/>
            <person name="Hall N."/>
            <person name="Watson M."/>
            <person name="Adriaenssens E.M."/>
            <person name="Foster-Nyarko E."/>
            <person name="Jarju S."/>
            <person name="Secka A."/>
            <person name="Antonio M."/>
            <person name="Oren A."/>
            <person name="Chaudhuri R.R."/>
            <person name="La Ragione R."/>
            <person name="Hildebrand F."/>
            <person name="Pallen M.J."/>
        </authorList>
    </citation>
    <scope>NUCLEOTIDE SEQUENCE</scope>
    <source>
        <strain evidence="2">CHK191-13928</strain>
    </source>
</reference>
<organism evidence="2 3">
    <name type="scientific">Candidatus Anaerostipes excrementavium</name>
    <dbReference type="NCBI Taxonomy" id="2838463"/>
    <lineage>
        <taxon>Bacteria</taxon>
        <taxon>Bacillati</taxon>
        <taxon>Bacillota</taxon>
        <taxon>Clostridia</taxon>
        <taxon>Lachnospirales</taxon>
        <taxon>Lachnospiraceae</taxon>
        <taxon>Anaerostipes</taxon>
    </lineage>
</organism>
<dbReference type="GO" id="GO:0004222">
    <property type="term" value="F:metalloendopeptidase activity"/>
    <property type="evidence" value="ECO:0007669"/>
    <property type="project" value="TreeGrafter"/>
</dbReference>
<dbReference type="SUPFAM" id="SSF63411">
    <property type="entry name" value="LuxS/MPP-like metallohydrolase"/>
    <property type="match status" value="4"/>
</dbReference>
<dbReference type="GO" id="GO:0046872">
    <property type="term" value="F:metal ion binding"/>
    <property type="evidence" value="ECO:0007669"/>
    <property type="project" value="InterPro"/>
</dbReference>
<accession>A0A9D1WTH1</accession>
<dbReference type="InterPro" id="IPR055130">
    <property type="entry name" value="PreP_C"/>
</dbReference>
<gene>
    <name evidence="2" type="ORF">H9735_00535</name>
</gene>
<dbReference type="SMART" id="SM01264">
    <property type="entry name" value="M16C_associated"/>
    <property type="match status" value="1"/>
</dbReference>
<feature type="domain" description="Peptidase M16C associated" evidence="1">
    <location>
        <begin position="458"/>
        <end position="706"/>
    </location>
</feature>
<dbReference type="PANTHER" id="PTHR43016">
    <property type="entry name" value="PRESEQUENCE PROTEASE"/>
    <property type="match status" value="1"/>
</dbReference>
<dbReference type="InterPro" id="IPR011249">
    <property type="entry name" value="Metalloenz_LuxS/M16"/>
</dbReference>
<dbReference type="EMBL" id="DXEM01000001">
    <property type="protein sequence ID" value="HIX66592.1"/>
    <property type="molecule type" value="Genomic_DNA"/>
</dbReference>
<dbReference type="InterPro" id="IPR013578">
    <property type="entry name" value="Peptidase_M16C_assoc"/>
</dbReference>
<dbReference type="Gene3D" id="3.30.830.10">
    <property type="entry name" value="Metalloenzyme, LuxS/M16 peptidase-like"/>
    <property type="match status" value="4"/>
</dbReference>
<reference evidence="2" key="2">
    <citation type="submission" date="2021-04" db="EMBL/GenBank/DDBJ databases">
        <authorList>
            <person name="Gilroy R."/>
        </authorList>
    </citation>
    <scope>NUCLEOTIDE SEQUENCE</scope>
    <source>
        <strain evidence="2">CHK191-13928</strain>
    </source>
</reference>
<proteinExistence type="predicted"/>
<dbReference type="Proteomes" id="UP000886721">
    <property type="component" value="Unassembled WGS sequence"/>
</dbReference>
<dbReference type="Pfam" id="PF08367">
    <property type="entry name" value="M16C_assoc"/>
    <property type="match status" value="1"/>
</dbReference>
<dbReference type="InterPro" id="IPR007863">
    <property type="entry name" value="Peptidase_M16_C"/>
</dbReference>
<evidence type="ECO:0000313" key="2">
    <source>
        <dbReference type="EMBL" id="HIX66592.1"/>
    </source>
</evidence>
<dbReference type="FunFam" id="3.30.830.10:FF:000034">
    <property type="entry name" value="presequence protease 1, chloroplastic/mitochondrial"/>
    <property type="match status" value="1"/>
</dbReference>
<dbReference type="Pfam" id="PF05193">
    <property type="entry name" value="Peptidase_M16_C"/>
    <property type="match status" value="1"/>
</dbReference>
<comment type="caution">
    <text evidence="2">The sequence shown here is derived from an EMBL/GenBank/DDBJ whole genome shotgun (WGS) entry which is preliminary data.</text>
</comment>
<sequence>MNENYTMIKQERLDELDGTGYLLRHNKTGAKVVVISNQDDNKVFQIGFKTPPKDDTGVPHILEHSVLCGSREFPMKDPFVELVKGSLNTFLNAMTYPDKTVYPVASQNDKDFFNLVHVYLDAVFYPNIYQKPEILKQEGWHYDLESEDAPLHYNGVVFNEMKGVFSSPDQQLARVIQKSLLPDTPYGFESGGDPAAVPDLTYEGFLDFHRTYYHPSNSYIYLYGDMDPEPYLEFIHEHYLKDFDEREIASSWKMQEPFKEVKRIEEYYPIGENDSEEEKTYFAYNAVIGTSLDRELYLAFQILNRALFTAPGAPVKKALMDAQIGKDVSSSYDNGIWQPIFSIEAQEAREDQEKEFVSIIEENLQKIAEEGIPKRSLTAAFNFYEFRYKEANFGRFPKGLMYGLQMYDSWLYDEEQPFIHIKTNEVFEILREKMETGYFEDLITKYLLENPHKSIVVMKPKKGLQKEKDQQEAQKLKAYKDSLSKEQIEDLVKETKRLKEIQETPSTKEELAKIPVLDIEDIRKEIKPLSNQETEIDGVKVLWHSYFTNQICYLKLSFDMSYVPIELAPYASLLTEVLMAVDTEKRSYLELGNEVSIETGAIAATMDVLPRTKDEWIPLFSVKTKCFYPKTEKAFALMEEIIFESKLNDKKRLKEIIGQIYTNLKMQLTEAGHKTAANRAISYFSSYAKYKEAIQGIDMFESVKNWYENFEESYDQIAEGLETARKMIFQKQHMIVSYTGNEKEPEFMEESLGHFVGRLYPDQAKETLVKVTCDQENEGFATAGGVCYVACAGNFMDQGFQYTGALRVLQMIFSYEYLWIQLRVKGGAYGCMCSFGSQGDSMFVTYRDPNLKETYDVYDRAYQFVETFDPDARDMKKYIIGTISGMDMPMGPDDMGARSFQAYLMGKTEEEMQKDRDQVLGCTKEDIQALAPLVKAVVDAGNRCCVGNEDKMQQAKDCFDVIRNVL</sequence>
<name>A0A9D1WTH1_9FIRM</name>
<dbReference type="PANTHER" id="PTHR43016:SF13">
    <property type="entry name" value="PRESEQUENCE PROTEASE, MITOCHONDRIAL"/>
    <property type="match status" value="1"/>
</dbReference>
<evidence type="ECO:0000313" key="3">
    <source>
        <dbReference type="Proteomes" id="UP000886721"/>
    </source>
</evidence>
<dbReference type="GO" id="GO:0016485">
    <property type="term" value="P:protein processing"/>
    <property type="evidence" value="ECO:0007669"/>
    <property type="project" value="TreeGrafter"/>
</dbReference>
<protein>
    <submittedName>
        <fullName evidence="2">Insulinase family protein</fullName>
    </submittedName>
</protein>
<evidence type="ECO:0000259" key="1">
    <source>
        <dbReference type="SMART" id="SM01264"/>
    </source>
</evidence>